<dbReference type="AlphaFoldDB" id="A0A2J6RRV2"/>
<organism evidence="2 3">
    <name type="scientific">Hyaloscypha variabilis (strain UAMH 11265 / GT02V1 / F)</name>
    <name type="common">Meliniomyces variabilis</name>
    <dbReference type="NCBI Taxonomy" id="1149755"/>
    <lineage>
        <taxon>Eukaryota</taxon>
        <taxon>Fungi</taxon>
        <taxon>Dikarya</taxon>
        <taxon>Ascomycota</taxon>
        <taxon>Pezizomycotina</taxon>
        <taxon>Leotiomycetes</taxon>
        <taxon>Helotiales</taxon>
        <taxon>Hyaloscyphaceae</taxon>
        <taxon>Hyaloscypha</taxon>
        <taxon>Hyaloscypha variabilis</taxon>
    </lineage>
</organism>
<keyword evidence="3" id="KW-1185">Reference proteome</keyword>
<dbReference type="SMART" id="SM00829">
    <property type="entry name" value="PKS_ER"/>
    <property type="match status" value="1"/>
</dbReference>
<dbReference type="Gene3D" id="3.90.180.10">
    <property type="entry name" value="Medium-chain alcohol dehydrogenases, catalytic domain"/>
    <property type="match status" value="1"/>
</dbReference>
<dbReference type="InterPro" id="IPR036291">
    <property type="entry name" value="NAD(P)-bd_dom_sf"/>
</dbReference>
<dbReference type="InterPro" id="IPR052733">
    <property type="entry name" value="Chloroplast_QOR"/>
</dbReference>
<protein>
    <submittedName>
        <fullName evidence="2">NAD(P)-binding protein</fullName>
    </submittedName>
</protein>
<dbReference type="Gene3D" id="3.40.50.720">
    <property type="entry name" value="NAD(P)-binding Rossmann-like Domain"/>
    <property type="match status" value="1"/>
</dbReference>
<evidence type="ECO:0000313" key="2">
    <source>
        <dbReference type="EMBL" id="PMD41248.1"/>
    </source>
</evidence>
<dbReference type="InterPro" id="IPR020843">
    <property type="entry name" value="ER"/>
</dbReference>
<name>A0A2J6RRV2_HYAVF</name>
<proteinExistence type="predicted"/>
<dbReference type="Proteomes" id="UP000235786">
    <property type="component" value="Unassembled WGS sequence"/>
</dbReference>
<reference evidence="2 3" key="1">
    <citation type="submission" date="2016-04" db="EMBL/GenBank/DDBJ databases">
        <title>A degradative enzymes factory behind the ericoid mycorrhizal symbiosis.</title>
        <authorList>
            <consortium name="DOE Joint Genome Institute"/>
            <person name="Martino E."/>
            <person name="Morin E."/>
            <person name="Grelet G."/>
            <person name="Kuo A."/>
            <person name="Kohler A."/>
            <person name="Daghino S."/>
            <person name="Barry K."/>
            <person name="Choi C."/>
            <person name="Cichocki N."/>
            <person name="Clum A."/>
            <person name="Copeland A."/>
            <person name="Hainaut M."/>
            <person name="Haridas S."/>
            <person name="Labutti K."/>
            <person name="Lindquist E."/>
            <person name="Lipzen A."/>
            <person name="Khouja H.-R."/>
            <person name="Murat C."/>
            <person name="Ohm R."/>
            <person name="Olson A."/>
            <person name="Spatafora J."/>
            <person name="Veneault-Fourrey C."/>
            <person name="Henrissat B."/>
            <person name="Grigoriev I."/>
            <person name="Martin F."/>
            <person name="Perotto S."/>
        </authorList>
    </citation>
    <scope>NUCLEOTIDE SEQUENCE [LARGE SCALE GENOMIC DNA]</scope>
    <source>
        <strain evidence="2 3">F</strain>
    </source>
</reference>
<dbReference type="STRING" id="1149755.A0A2J6RRV2"/>
<dbReference type="SUPFAM" id="SSF51735">
    <property type="entry name" value="NAD(P)-binding Rossmann-fold domains"/>
    <property type="match status" value="1"/>
</dbReference>
<evidence type="ECO:0000313" key="3">
    <source>
        <dbReference type="Proteomes" id="UP000235786"/>
    </source>
</evidence>
<dbReference type="InterPro" id="IPR011032">
    <property type="entry name" value="GroES-like_sf"/>
</dbReference>
<dbReference type="PANTHER" id="PTHR44013:SF5">
    <property type="entry name" value="OXIDOREDUCTASE, PUTATIVE (AFU_ORTHOLOGUE AFUA_5G01290)-RELATED"/>
    <property type="match status" value="1"/>
</dbReference>
<feature type="domain" description="Enoyl reductase (ER)" evidence="1">
    <location>
        <begin position="19"/>
        <end position="329"/>
    </location>
</feature>
<dbReference type="EMBL" id="KZ613944">
    <property type="protein sequence ID" value="PMD41248.1"/>
    <property type="molecule type" value="Genomic_DNA"/>
</dbReference>
<gene>
    <name evidence="2" type="ORF">L207DRAFT_543476</name>
</gene>
<dbReference type="OrthoDB" id="3509362at2759"/>
<dbReference type="SUPFAM" id="SSF50129">
    <property type="entry name" value="GroES-like"/>
    <property type="match status" value="1"/>
</dbReference>
<dbReference type="PANTHER" id="PTHR44013">
    <property type="entry name" value="ZINC-TYPE ALCOHOL DEHYDROGENASE-LIKE PROTEIN C16A3.02C"/>
    <property type="match status" value="1"/>
</dbReference>
<dbReference type="Pfam" id="PF13602">
    <property type="entry name" value="ADH_zinc_N_2"/>
    <property type="match status" value="1"/>
</dbReference>
<accession>A0A2J6RRV2</accession>
<sequence length="335" mass="36279">MSSTTIPTPMKTLIQPNPASKSIILAIVPVPVPKTNSAEHLVRVHAVALTNGELLWLKNFPAPPSLSQGKEPVPCYDMSGVVIKAPSDSPFQPGSEVFARTNYYRTGSGREYTICETSELAFKLKRLSFAQAATVPMSVETAYQALFVHAQLVPVAGAGAKGKRVFITAGSGAVGMWIIQLAKWAGAEVVATASKERLEFVKSLGASEALDYRNSDVRKWIESDEGRKAEVVIDCIGQFTDAWWVVKEGGILISIFQPREGTRPAELQTKNVKDLFFIQEPIGEQAGKVGKLIDEGGFVTAVDSVWPLENFGGAVERMESGKARGKVVIEFVPQD</sequence>
<evidence type="ECO:0000259" key="1">
    <source>
        <dbReference type="SMART" id="SM00829"/>
    </source>
</evidence>
<dbReference type="CDD" id="cd05289">
    <property type="entry name" value="MDR_like_2"/>
    <property type="match status" value="1"/>
</dbReference>
<dbReference type="GO" id="GO:0016491">
    <property type="term" value="F:oxidoreductase activity"/>
    <property type="evidence" value="ECO:0007669"/>
    <property type="project" value="InterPro"/>
</dbReference>